<accession>I4EVF1</accession>
<name>I4EVF1_MODI5</name>
<dbReference type="AlphaFoldDB" id="I4EVF1"/>
<protein>
    <submittedName>
        <fullName evidence="4">Tyrosine phosphatase</fullName>
        <ecNumber evidence="4">3.1.3.48</ecNumber>
    </submittedName>
</protein>
<dbReference type="Pfam" id="PF01451">
    <property type="entry name" value="LMWPc"/>
    <property type="match status" value="1"/>
</dbReference>
<dbReference type="PATRIC" id="fig|477641.3.peg.1821"/>
<evidence type="ECO:0000256" key="2">
    <source>
        <dbReference type="SAM" id="MobiDB-lite"/>
    </source>
</evidence>
<evidence type="ECO:0000256" key="1">
    <source>
        <dbReference type="ARBA" id="ARBA00022849"/>
    </source>
</evidence>
<dbReference type="OMA" id="IDGMERM"/>
<dbReference type="EMBL" id="FO203431">
    <property type="protein sequence ID" value="CCH87364.1"/>
    <property type="molecule type" value="Genomic_DNA"/>
</dbReference>
<keyword evidence="1" id="KW-0059">Arsenical resistance</keyword>
<dbReference type="eggNOG" id="COG0394">
    <property type="taxonomic scope" value="Bacteria"/>
</dbReference>
<dbReference type="STRING" id="477641.MODMU_1928"/>
<gene>
    <name evidence="4" type="ordered locus">MODMU_1928</name>
</gene>
<dbReference type="InterPro" id="IPR023485">
    <property type="entry name" value="Ptyr_pPase"/>
</dbReference>
<dbReference type="PANTHER" id="PTHR43428">
    <property type="entry name" value="ARSENATE REDUCTASE"/>
    <property type="match status" value="1"/>
</dbReference>
<dbReference type="KEGG" id="mmar:MODMU_1928"/>
<keyword evidence="4" id="KW-0378">Hydrolase</keyword>
<reference evidence="4 5" key="1">
    <citation type="journal article" date="2012" name="J. Bacteriol.">
        <title>Genome Sequence of Radiation-Resistant Modestobacter marinus Strain BC501, a Representative Actinobacterium That Thrives on Calcareous Stone Surfaces.</title>
        <authorList>
            <person name="Normand P."/>
            <person name="Gury J."/>
            <person name="Pujic P."/>
            <person name="Chouaia B."/>
            <person name="Crotti E."/>
            <person name="Brusetti L."/>
            <person name="Daffonchio D."/>
            <person name="Vacherie B."/>
            <person name="Barbe V."/>
            <person name="Medigue C."/>
            <person name="Calteau A."/>
            <person name="Ghodhbane-Gtari F."/>
            <person name="Essoussi I."/>
            <person name="Nouioui I."/>
            <person name="Abbassi-Ghozzi I."/>
            <person name="Gtari M."/>
        </authorList>
    </citation>
    <scope>NUCLEOTIDE SEQUENCE [LARGE SCALE GENOMIC DNA]</scope>
    <source>
        <strain evidence="5">BC 501</strain>
    </source>
</reference>
<evidence type="ECO:0000259" key="3">
    <source>
        <dbReference type="SMART" id="SM00226"/>
    </source>
</evidence>
<dbReference type="GO" id="GO:0046685">
    <property type="term" value="P:response to arsenic-containing substance"/>
    <property type="evidence" value="ECO:0007669"/>
    <property type="project" value="UniProtKB-KW"/>
</dbReference>
<dbReference type="Proteomes" id="UP000006461">
    <property type="component" value="Chromosome"/>
</dbReference>
<dbReference type="PANTHER" id="PTHR43428:SF1">
    <property type="entry name" value="ARSENATE REDUCTASE"/>
    <property type="match status" value="1"/>
</dbReference>
<organism evidence="4 5">
    <name type="scientific">Modestobacter italicus (strain DSM 44449 / CECT 9708 / BC 501)</name>
    <dbReference type="NCBI Taxonomy" id="2732864"/>
    <lineage>
        <taxon>Bacteria</taxon>
        <taxon>Bacillati</taxon>
        <taxon>Actinomycetota</taxon>
        <taxon>Actinomycetes</taxon>
        <taxon>Geodermatophilales</taxon>
        <taxon>Geodermatophilaceae</taxon>
        <taxon>Modestobacter</taxon>
    </lineage>
</organism>
<keyword evidence="5" id="KW-1185">Reference proteome</keyword>
<dbReference type="EC" id="3.1.3.48" evidence="4"/>
<dbReference type="InterPro" id="IPR036196">
    <property type="entry name" value="Ptyr_pPase_sf"/>
</dbReference>
<dbReference type="GO" id="GO:0004725">
    <property type="term" value="F:protein tyrosine phosphatase activity"/>
    <property type="evidence" value="ECO:0007669"/>
    <property type="project" value="UniProtKB-EC"/>
</dbReference>
<dbReference type="Gene3D" id="3.40.50.2300">
    <property type="match status" value="1"/>
</dbReference>
<feature type="region of interest" description="Disordered" evidence="2">
    <location>
        <begin position="132"/>
        <end position="151"/>
    </location>
</feature>
<sequence>MTGTPSVLFVCVHNAGKSQMAAGLMRDLVGNAVDVHSAGTAPSDAVNEQSAQSLAELGINISGERPKQITEQLVRAVDVVVVLGLEAEVDPVEGTRFQTWDTDEPSARGIQGMDRMRLVRDDIATRVKVLADELVGDSGTPDKETGTPSRR</sequence>
<evidence type="ECO:0000313" key="5">
    <source>
        <dbReference type="Proteomes" id="UP000006461"/>
    </source>
</evidence>
<evidence type="ECO:0000313" key="4">
    <source>
        <dbReference type="EMBL" id="CCH87364.1"/>
    </source>
</evidence>
<dbReference type="SMART" id="SM00226">
    <property type="entry name" value="LMWPc"/>
    <property type="match status" value="1"/>
</dbReference>
<dbReference type="SUPFAM" id="SSF52788">
    <property type="entry name" value="Phosphotyrosine protein phosphatases I"/>
    <property type="match status" value="1"/>
</dbReference>
<dbReference type="OrthoDB" id="9799372at2"/>
<dbReference type="HOGENOM" id="CLU_071415_3_3_11"/>
<feature type="domain" description="Phosphotyrosine protein phosphatase I" evidence="3">
    <location>
        <begin position="5"/>
        <end position="133"/>
    </location>
</feature>
<proteinExistence type="predicted"/>